<feature type="transmembrane region" description="Helical" evidence="1">
    <location>
        <begin position="45"/>
        <end position="68"/>
    </location>
</feature>
<dbReference type="EMBL" id="FNUD01000002">
    <property type="protein sequence ID" value="SEF05606.1"/>
    <property type="molecule type" value="Genomic_DNA"/>
</dbReference>
<accession>A0A0J6G1R1</accession>
<feature type="transmembrane region" description="Helical" evidence="1">
    <location>
        <begin position="111"/>
        <end position="129"/>
    </location>
</feature>
<keyword evidence="1" id="KW-0812">Transmembrane</keyword>
<proteinExistence type="predicted"/>
<gene>
    <name evidence="2" type="ORF">SAMN04489800_4074</name>
</gene>
<dbReference type="PATRIC" id="fig|882211.3.peg.2991"/>
<dbReference type="OrthoDB" id="166547at2"/>
<dbReference type="Proteomes" id="UP000183613">
    <property type="component" value="Unassembled WGS sequence"/>
</dbReference>
<dbReference type="Pfam" id="PF09945">
    <property type="entry name" value="DUF2177"/>
    <property type="match status" value="1"/>
</dbReference>
<evidence type="ECO:0000313" key="2">
    <source>
        <dbReference type="EMBL" id="SEF05606.1"/>
    </source>
</evidence>
<evidence type="ECO:0000256" key="1">
    <source>
        <dbReference type="SAM" id="Phobius"/>
    </source>
</evidence>
<keyword evidence="3" id="KW-1185">Reference proteome</keyword>
<protein>
    <submittedName>
        <fullName evidence="2">Uncharacterized membrane protein</fullName>
    </submittedName>
</protein>
<reference evidence="2" key="1">
    <citation type="submission" date="2016-10" db="EMBL/GenBank/DDBJ databases">
        <authorList>
            <person name="Varghese N."/>
            <person name="Submissions S."/>
        </authorList>
    </citation>
    <scope>NUCLEOTIDE SEQUENCE [LARGE SCALE GENOMIC DNA]</scope>
    <source>
        <strain evidence="2">LMG 25555</strain>
    </source>
</reference>
<organism evidence="2 3">
    <name type="scientific">Pseudomonas deceptionensis</name>
    <dbReference type="NCBI Taxonomy" id="882211"/>
    <lineage>
        <taxon>Bacteria</taxon>
        <taxon>Pseudomonadati</taxon>
        <taxon>Pseudomonadota</taxon>
        <taxon>Gammaproteobacteria</taxon>
        <taxon>Pseudomonadales</taxon>
        <taxon>Pseudomonadaceae</taxon>
        <taxon>Pseudomonas</taxon>
    </lineage>
</organism>
<feature type="transmembrane region" description="Helical" evidence="1">
    <location>
        <begin position="5"/>
        <end position="25"/>
    </location>
</feature>
<sequence>MRKAVWAYIGALVAFLVLDGLWLGVLMSSTYKELLGSLMLEQPKWGPAIVFYLLYVLGVVFFVVMPALARGSARRAALAGAFFGLVAYGTYDMTNWATLQGWSAQLALMDMAWGGLLTCLAALSGYWAARKLAS</sequence>
<keyword evidence="1" id="KW-1133">Transmembrane helix</keyword>
<evidence type="ECO:0000313" key="3">
    <source>
        <dbReference type="Proteomes" id="UP000183613"/>
    </source>
</evidence>
<name>A0A0J6G1R1_PSEDM</name>
<keyword evidence="1" id="KW-0472">Membrane</keyword>
<dbReference type="InterPro" id="IPR018687">
    <property type="entry name" value="DUF2177_membr"/>
</dbReference>
<feature type="transmembrane region" description="Helical" evidence="1">
    <location>
        <begin position="75"/>
        <end position="91"/>
    </location>
</feature>
<comment type="caution">
    <text evidence="2">The sequence shown here is derived from an EMBL/GenBank/DDBJ whole genome shotgun (WGS) entry which is preliminary data.</text>
</comment>
<dbReference type="RefSeq" id="WP_048360706.1">
    <property type="nucleotide sequence ID" value="NZ_FNUD01000002.1"/>
</dbReference>
<dbReference type="AlphaFoldDB" id="A0A0J6G1R1"/>